<organism evidence="1 2">
    <name type="scientific">Oncorhynchus mykiss</name>
    <name type="common">Rainbow trout</name>
    <name type="synonym">Salmo gairdneri</name>
    <dbReference type="NCBI Taxonomy" id="8022"/>
    <lineage>
        <taxon>Eukaryota</taxon>
        <taxon>Metazoa</taxon>
        <taxon>Chordata</taxon>
        <taxon>Craniata</taxon>
        <taxon>Vertebrata</taxon>
        <taxon>Euteleostomi</taxon>
        <taxon>Actinopterygii</taxon>
        <taxon>Neopterygii</taxon>
        <taxon>Teleostei</taxon>
        <taxon>Protacanthopterygii</taxon>
        <taxon>Salmoniformes</taxon>
        <taxon>Salmonidae</taxon>
        <taxon>Salmoninae</taxon>
        <taxon>Oncorhynchus</taxon>
    </lineage>
</organism>
<accession>A0A060YJQ8</accession>
<proteinExistence type="predicted"/>
<evidence type="ECO:0000313" key="1">
    <source>
        <dbReference type="EMBL" id="CDQ89375.1"/>
    </source>
</evidence>
<dbReference type="STRING" id="8022.A0A060YJQ8"/>
<reference evidence="1" key="1">
    <citation type="journal article" date="2014" name="Nat. Commun.">
        <title>The rainbow trout genome provides novel insights into evolution after whole-genome duplication in vertebrates.</title>
        <authorList>
            <person name="Berthelot C."/>
            <person name="Brunet F."/>
            <person name="Chalopin D."/>
            <person name="Juanchich A."/>
            <person name="Bernard M."/>
            <person name="Noel B."/>
            <person name="Bento P."/>
            <person name="Da Silva C."/>
            <person name="Labadie K."/>
            <person name="Alberti A."/>
            <person name="Aury J.M."/>
            <person name="Louis A."/>
            <person name="Dehais P."/>
            <person name="Bardou P."/>
            <person name="Montfort J."/>
            <person name="Klopp C."/>
            <person name="Cabau C."/>
            <person name="Gaspin C."/>
            <person name="Thorgaard G.H."/>
            <person name="Boussaha M."/>
            <person name="Quillet E."/>
            <person name="Guyomard R."/>
            <person name="Galiana D."/>
            <person name="Bobe J."/>
            <person name="Volff J.N."/>
            <person name="Genet C."/>
            <person name="Wincker P."/>
            <person name="Jaillon O."/>
            <person name="Roest Crollius H."/>
            <person name="Guiguen Y."/>
        </authorList>
    </citation>
    <scope>NUCLEOTIDE SEQUENCE [LARGE SCALE GENOMIC DNA]</scope>
</reference>
<reference evidence="1" key="2">
    <citation type="submission" date="2014-03" db="EMBL/GenBank/DDBJ databases">
        <authorList>
            <person name="Genoscope - CEA"/>
        </authorList>
    </citation>
    <scope>NUCLEOTIDE SEQUENCE</scope>
</reference>
<dbReference type="AlphaFoldDB" id="A0A060YJQ8"/>
<sequence length="92" mass="10363">MALETCPKDLHHLRECLLCSLVKTIDQFEYDGFIPSDEGESRDVCVKLFCLCLHGDSPDESRGQLGGQVVENQYVCCHGLSCWTMTFFQTSP</sequence>
<evidence type="ECO:0000313" key="2">
    <source>
        <dbReference type="Proteomes" id="UP000193380"/>
    </source>
</evidence>
<dbReference type="PaxDb" id="8022-A0A060YJQ8"/>
<gene>
    <name evidence="1" type="ORF">GSONMT00005876001</name>
</gene>
<dbReference type="Gene3D" id="3.30.40.210">
    <property type="match status" value="1"/>
</dbReference>
<dbReference type="Proteomes" id="UP000193380">
    <property type="component" value="Unassembled WGS sequence"/>
</dbReference>
<name>A0A060YJQ8_ONCMY</name>
<dbReference type="InterPro" id="IPR038510">
    <property type="entry name" value="Spt4_sf"/>
</dbReference>
<dbReference type="EMBL" id="FR909451">
    <property type="protein sequence ID" value="CDQ89375.1"/>
    <property type="molecule type" value="Genomic_DNA"/>
</dbReference>
<protein>
    <submittedName>
        <fullName evidence="1">Uncharacterized protein</fullName>
    </submittedName>
</protein>